<evidence type="ECO:0008006" key="3">
    <source>
        <dbReference type="Google" id="ProtNLM"/>
    </source>
</evidence>
<evidence type="ECO:0000313" key="2">
    <source>
        <dbReference type="Proteomes" id="UP000464223"/>
    </source>
</evidence>
<organism evidence="1 2">
    <name type="scientific">Escherichia phage nieznany</name>
    <dbReference type="NCBI Taxonomy" id="2696432"/>
    <lineage>
        <taxon>Viruses</taxon>
        <taxon>Duplodnaviria</taxon>
        <taxon>Heunggongvirae</taxon>
        <taxon>Uroviricota</taxon>
        <taxon>Caudoviricetes</taxon>
        <taxon>Stephanstirmvirinae</taxon>
        <taxon>Phapecoctavirus</taxon>
        <taxon>Phapecoctavirus nieznany</taxon>
    </lineage>
</organism>
<dbReference type="EMBL" id="MN850598">
    <property type="protein sequence ID" value="QHR69339.1"/>
    <property type="molecule type" value="Genomic_DNA"/>
</dbReference>
<accession>A0A6B9X249</accession>
<name>A0A6B9X249_9CAUD</name>
<sequence length="223" mass="26190">MRLVHGIGINDADHRITVNETIGGKLKQTWICPYYSTWKGILMRTKESFWLKNPTYHGCKINKDWLRFSNFETWLKEQPSHAEWLANPKDWAVDKDFVFPGNKTYSAETCCLLPRYVNNALLDSSSIRGEYPLGVSYHKQHKKLYSSIKIEGKQHFLGLHSDTKEAHKAWQVAKIDALKGILTRYRKENHYDNRICLRLLDEIYLIEEDVKNARETKRFGRMA</sequence>
<proteinExistence type="predicted"/>
<gene>
    <name evidence="1" type="ORF">nieznany_6</name>
</gene>
<keyword evidence="2" id="KW-1185">Reference proteome</keyword>
<dbReference type="Proteomes" id="UP000464223">
    <property type="component" value="Segment"/>
</dbReference>
<reference evidence="2" key="1">
    <citation type="submission" date="2019-12" db="EMBL/GenBank/DDBJ databases">
        <authorList>
            <person name="Olsen N.S."/>
            <person name="Junco L.M.F."/>
            <person name="Kot W."/>
            <person name="Hansen L.H."/>
        </authorList>
    </citation>
    <scope>NUCLEOTIDE SEQUENCE [LARGE SCALE GENOMIC DNA]</scope>
</reference>
<protein>
    <recommendedName>
        <fullName evidence="3">DNA binding protein</fullName>
    </recommendedName>
</protein>
<evidence type="ECO:0000313" key="1">
    <source>
        <dbReference type="EMBL" id="QHR69339.1"/>
    </source>
</evidence>